<accession>A0ABS6SCL2</accession>
<reference evidence="3 4" key="1">
    <citation type="submission" date="2021-04" db="EMBL/GenBank/DDBJ databases">
        <authorList>
            <person name="Pira H."/>
            <person name="Risdian C."/>
            <person name="Wink J."/>
        </authorList>
    </citation>
    <scope>NUCLEOTIDE SEQUENCE [LARGE SCALE GENOMIC DNA]</scope>
    <source>
        <strain evidence="3 4">WHA3</strain>
    </source>
</reference>
<keyword evidence="1" id="KW-0812">Transmembrane</keyword>
<organism evidence="3 4">
    <name type="scientific">Pacificimonas pallii</name>
    <dbReference type="NCBI Taxonomy" id="2827236"/>
    <lineage>
        <taxon>Bacteria</taxon>
        <taxon>Pseudomonadati</taxon>
        <taxon>Pseudomonadota</taxon>
        <taxon>Alphaproteobacteria</taxon>
        <taxon>Sphingomonadales</taxon>
        <taxon>Sphingosinicellaceae</taxon>
        <taxon>Pacificimonas</taxon>
    </lineage>
</organism>
<keyword evidence="4" id="KW-1185">Reference proteome</keyword>
<proteinExistence type="predicted"/>
<feature type="signal peptide" evidence="2">
    <location>
        <begin position="1"/>
        <end position="23"/>
    </location>
</feature>
<keyword evidence="1" id="KW-1133">Transmembrane helix</keyword>
<keyword evidence="1" id="KW-0472">Membrane</keyword>
<feature type="transmembrane region" description="Helical" evidence="1">
    <location>
        <begin position="245"/>
        <end position="262"/>
    </location>
</feature>
<gene>
    <name evidence="3" type="ORF">KCG44_05075</name>
</gene>
<dbReference type="Proteomes" id="UP000722336">
    <property type="component" value="Unassembled WGS sequence"/>
</dbReference>
<comment type="caution">
    <text evidence="3">The sequence shown here is derived from an EMBL/GenBank/DDBJ whole genome shotgun (WGS) entry which is preliminary data.</text>
</comment>
<name>A0ABS6SCL2_9SPHN</name>
<dbReference type="InterPro" id="IPR009465">
    <property type="entry name" value="Spondin_N"/>
</dbReference>
<dbReference type="EMBL" id="JAGSPA010000002">
    <property type="protein sequence ID" value="MBV7256153.1"/>
    <property type="molecule type" value="Genomic_DNA"/>
</dbReference>
<keyword evidence="2" id="KW-0732">Signal</keyword>
<evidence type="ECO:0000256" key="2">
    <source>
        <dbReference type="SAM" id="SignalP"/>
    </source>
</evidence>
<dbReference type="NCBIfam" id="NF038123">
    <property type="entry name" value="NF038123_dom"/>
    <property type="match status" value="1"/>
</dbReference>
<sequence>MRFKTLATGAIAIAVTAAPMAVAAKTVALTVTIENIAPENTVSFAPLRFGFGNGTFDAFNINEAAGAEIISIAEGGSGSAWLPAFAAADPGAVIGSSAGAQIPGTSQIVGTFNIDTEANRFFTFANMVVPSNDLFLGNDNPMAFNLFDDDGNLQLFDITQTVAAIWDANSEVADPDNAAFIPGANNDARIAENGLIAFAFDELSVFNGLTTAAGYVFDGSNLRLDTDIFRVTFSAVDVNEVAEPAAILPFASGLALLGFAAVRRRRRA</sequence>
<dbReference type="RefSeq" id="WP_218444694.1">
    <property type="nucleotide sequence ID" value="NZ_JAGSPA010000002.1"/>
</dbReference>
<evidence type="ECO:0000256" key="1">
    <source>
        <dbReference type="SAM" id="Phobius"/>
    </source>
</evidence>
<feature type="chain" id="PRO_5047016415" evidence="2">
    <location>
        <begin position="24"/>
        <end position="268"/>
    </location>
</feature>
<evidence type="ECO:0000313" key="3">
    <source>
        <dbReference type="EMBL" id="MBV7256153.1"/>
    </source>
</evidence>
<protein>
    <submittedName>
        <fullName evidence="3">Spondin domain-containing protein</fullName>
    </submittedName>
</protein>
<evidence type="ECO:0000313" key="4">
    <source>
        <dbReference type="Proteomes" id="UP000722336"/>
    </source>
</evidence>